<dbReference type="SUPFAM" id="SSF51430">
    <property type="entry name" value="NAD(P)-linked oxidoreductase"/>
    <property type="match status" value="1"/>
</dbReference>
<feature type="domain" description="Thiamine pyrophosphate enzyme TPP-binding" evidence="6">
    <location>
        <begin position="259"/>
        <end position="329"/>
    </location>
</feature>
<dbReference type="Gene3D" id="3.40.50.970">
    <property type="match status" value="2"/>
</dbReference>
<proteinExistence type="predicted"/>
<comment type="caution">
    <text evidence="8">The sequence shown here is derived from an EMBL/GenBank/DDBJ whole genome shotgun (WGS) entry which is preliminary data.</text>
</comment>
<dbReference type="PANTHER" id="PTHR42818:SF1">
    <property type="entry name" value="SULFOPYRUVATE DECARBOXYLASE"/>
    <property type="match status" value="1"/>
</dbReference>
<sequence length="767" mass="85734">MAALDPRLFYEQALVGNGITHAFGVPDSCLKGFLAYMYATKKSPEHIVTASEGAAIGLATGYYLATKNLAVAYMQNSGLANSLNPLQSLAAKEVFGIPLLLVVGWRGRPGEHDEPEHLLAGPRTLETLDSQGFPYEILPDTLEETTSAIARLIKVAKEGNTPVALVIPNHRFGAYTPEHGQSNGSWHPAVTNIAKHTARVEDWRSSEGTLNLSREHAIRVVLKRLYPEDVTVSSVGGNSREIYMVRKEQKEDLSRAFLSIGAMGHTYPLAFGVQIGHTKGRVVCVEGDGSFMMHVGNVAVLAAQASDKLIHVVIHNGIHCSTGNQPIPINTANLLSLAGSLPYKQKFFVDSAEGLIQAFEWAEKRPLLRLHSGRFAEVEPGIQPLEFPDCHEKIYKVFTHLKIICLYLQPCKNTFQFASHHSTSQQPLPYIMGDNKNSRVPVIFGAMTFGREGVEQARIHDLKEAGEMLDLFQEHGGTIVDTARVYAQGSSEEYLGQLDCKGRGLRVDTKLYPNIHDGTGKITHSASDLRKHLEESLKALKTDNIDLWYLHGPDRDTPFEETLRACNELHKEGKFNRLGVSNYMAWEVAYMSELCIREGWIRPTVYQGVYNAIHRTVEMELFPCLKHYGITFYAFSPLAGSQLTGRYKRDTQDNAIESMSRFDPNTFQGRKYRRRFWNDAVFDALDVIREAAGKHNLTEMDCAFRWIAHHSKLDVARGDAVIIGASSKKQLEENLRLLEKEPLPDDVVEALDKAWLITKGKVNNYWH</sequence>
<dbReference type="GO" id="GO:0016491">
    <property type="term" value="F:oxidoreductase activity"/>
    <property type="evidence" value="ECO:0007669"/>
    <property type="project" value="UniProtKB-KW"/>
</dbReference>
<accession>A0A9P7HB30</accession>
<keyword evidence="4" id="KW-0456">Lyase</keyword>
<dbReference type="SUPFAM" id="SSF52518">
    <property type="entry name" value="Thiamin diphosphate-binding fold (THDP-binding)"/>
    <property type="match status" value="2"/>
</dbReference>
<keyword evidence="1" id="KW-0210">Decarboxylase</keyword>
<keyword evidence="3" id="KW-0786">Thiamine pyrophosphate</keyword>
<dbReference type="GO" id="GO:0016831">
    <property type="term" value="F:carboxy-lyase activity"/>
    <property type="evidence" value="ECO:0007669"/>
    <property type="project" value="UniProtKB-KW"/>
</dbReference>
<evidence type="ECO:0000256" key="4">
    <source>
        <dbReference type="ARBA" id="ARBA00023239"/>
    </source>
</evidence>
<dbReference type="InterPro" id="IPR012001">
    <property type="entry name" value="Thiamin_PyroP_enz_TPP-bd_dom"/>
</dbReference>
<organism evidence="8 9">
    <name type="scientific">Fusarium avenaceum</name>
    <dbReference type="NCBI Taxonomy" id="40199"/>
    <lineage>
        <taxon>Eukaryota</taxon>
        <taxon>Fungi</taxon>
        <taxon>Dikarya</taxon>
        <taxon>Ascomycota</taxon>
        <taxon>Pezizomycotina</taxon>
        <taxon>Sordariomycetes</taxon>
        <taxon>Hypocreomycetidae</taxon>
        <taxon>Hypocreales</taxon>
        <taxon>Nectriaceae</taxon>
        <taxon>Fusarium</taxon>
        <taxon>Fusarium tricinctum species complex</taxon>
    </lineage>
</organism>
<dbReference type="InterPro" id="IPR029061">
    <property type="entry name" value="THDP-binding"/>
</dbReference>
<evidence type="ECO:0000259" key="6">
    <source>
        <dbReference type="Pfam" id="PF02775"/>
    </source>
</evidence>
<evidence type="ECO:0000256" key="2">
    <source>
        <dbReference type="ARBA" id="ARBA00023002"/>
    </source>
</evidence>
<dbReference type="Gene3D" id="3.20.20.100">
    <property type="entry name" value="NADP-dependent oxidoreductase domain"/>
    <property type="match status" value="1"/>
</dbReference>
<feature type="domain" description="Thiamine pyrophosphate enzyme N-terminal TPP-binding" evidence="7">
    <location>
        <begin position="13"/>
        <end position="112"/>
    </location>
</feature>
<protein>
    <submittedName>
        <fullName evidence="8">Uncharacterized protein</fullName>
    </submittedName>
</protein>
<evidence type="ECO:0000256" key="3">
    <source>
        <dbReference type="ARBA" id="ARBA00023052"/>
    </source>
</evidence>
<dbReference type="Proteomes" id="UP000782241">
    <property type="component" value="Unassembled WGS sequence"/>
</dbReference>
<feature type="domain" description="NADP-dependent oxidoreductase" evidence="5">
    <location>
        <begin position="442"/>
        <end position="755"/>
    </location>
</feature>
<keyword evidence="9" id="KW-1185">Reference proteome</keyword>
<dbReference type="EMBL" id="JAGPUO010000002">
    <property type="protein sequence ID" value="KAG5665003.1"/>
    <property type="molecule type" value="Genomic_DNA"/>
</dbReference>
<dbReference type="GO" id="GO:0030976">
    <property type="term" value="F:thiamine pyrophosphate binding"/>
    <property type="evidence" value="ECO:0007669"/>
    <property type="project" value="InterPro"/>
</dbReference>
<dbReference type="InterPro" id="IPR036812">
    <property type="entry name" value="NAD(P)_OxRdtase_dom_sf"/>
</dbReference>
<evidence type="ECO:0000259" key="5">
    <source>
        <dbReference type="Pfam" id="PF00248"/>
    </source>
</evidence>
<keyword evidence="2" id="KW-0560">Oxidoreductase</keyword>
<name>A0A9P7HB30_9HYPO</name>
<dbReference type="InterPro" id="IPR011766">
    <property type="entry name" value="TPP_enzyme_TPP-bd"/>
</dbReference>
<gene>
    <name evidence="8" type="ORF">KAF25_008737</name>
</gene>
<dbReference type="InterPro" id="IPR023210">
    <property type="entry name" value="NADP_OxRdtase_dom"/>
</dbReference>
<dbReference type="Pfam" id="PF02776">
    <property type="entry name" value="TPP_enzyme_N"/>
    <property type="match status" value="1"/>
</dbReference>
<dbReference type="Pfam" id="PF00248">
    <property type="entry name" value="Aldo_ket_red"/>
    <property type="match status" value="1"/>
</dbReference>
<dbReference type="Pfam" id="PF02775">
    <property type="entry name" value="TPP_enzyme_C"/>
    <property type="match status" value="1"/>
</dbReference>
<evidence type="ECO:0000313" key="8">
    <source>
        <dbReference type="EMBL" id="KAG5665003.1"/>
    </source>
</evidence>
<reference evidence="8" key="1">
    <citation type="submission" date="2021-04" db="EMBL/GenBank/DDBJ databases">
        <title>Draft genome of Fusarium avenaceum strain F156N33, isolated from an atmospheric sample in Virginia.</title>
        <authorList>
            <person name="Yang S."/>
            <person name="Vinatzer B.A."/>
            <person name="Coleman J."/>
        </authorList>
    </citation>
    <scope>NUCLEOTIDE SEQUENCE</scope>
    <source>
        <strain evidence="8">F156N33</strain>
    </source>
</reference>
<evidence type="ECO:0000313" key="9">
    <source>
        <dbReference type="Proteomes" id="UP000782241"/>
    </source>
</evidence>
<dbReference type="AlphaFoldDB" id="A0A9P7HB30"/>
<evidence type="ECO:0000259" key="7">
    <source>
        <dbReference type="Pfam" id="PF02776"/>
    </source>
</evidence>
<dbReference type="InterPro" id="IPR051818">
    <property type="entry name" value="TPP_dependent_decarboxylase"/>
</dbReference>
<evidence type="ECO:0000256" key="1">
    <source>
        <dbReference type="ARBA" id="ARBA00022793"/>
    </source>
</evidence>
<dbReference type="PANTHER" id="PTHR42818">
    <property type="entry name" value="SULFOPYRUVATE DECARBOXYLASE SUBUNIT ALPHA"/>
    <property type="match status" value="1"/>
</dbReference>
<dbReference type="CDD" id="cd07035">
    <property type="entry name" value="TPP_PYR_POX_like"/>
    <property type="match status" value="1"/>
</dbReference>
<dbReference type="CDD" id="cd19075">
    <property type="entry name" value="AKR_AKR7A1-5"/>
    <property type="match status" value="1"/>
</dbReference>